<accession>A0A5C4SRV0</accession>
<comment type="caution">
    <text evidence="2">The sequence shown here is derived from an EMBL/GenBank/DDBJ whole genome shotgun (WGS) entry which is preliminary data.</text>
</comment>
<keyword evidence="3" id="KW-1185">Reference proteome</keyword>
<protein>
    <submittedName>
        <fullName evidence="2">DUF3157 family protein</fullName>
    </submittedName>
</protein>
<feature type="signal peptide" evidence="1">
    <location>
        <begin position="1"/>
        <end position="18"/>
    </location>
</feature>
<name>A0A5C4SRV0_9FLAO</name>
<evidence type="ECO:0000313" key="2">
    <source>
        <dbReference type="EMBL" id="TNJ46975.1"/>
    </source>
</evidence>
<dbReference type="EMBL" id="VDCS01000001">
    <property type="protein sequence ID" value="TNJ46975.1"/>
    <property type="molecule type" value="Genomic_DNA"/>
</dbReference>
<dbReference type="AlphaFoldDB" id="A0A5C4SRV0"/>
<dbReference type="OrthoDB" id="1444001at2"/>
<reference evidence="2 3" key="1">
    <citation type="submission" date="2019-05" db="EMBL/GenBank/DDBJ databases">
        <title>Tamlana fucoidanivorans sp. nov., isolated from the surface of algae collected from Fujian province in China.</title>
        <authorList>
            <person name="Li J."/>
        </authorList>
    </citation>
    <scope>NUCLEOTIDE SEQUENCE [LARGE SCALE GENOMIC DNA]</scope>
    <source>
        <strain evidence="2 3">CW2-9</strain>
    </source>
</reference>
<evidence type="ECO:0000256" key="1">
    <source>
        <dbReference type="SAM" id="SignalP"/>
    </source>
</evidence>
<organism evidence="2 3">
    <name type="scientific">Allotamlana fucoidanivorans</name>
    <dbReference type="NCBI Taxonomy" id="2583814"/>
    <lineage>
        <taxon>Bacteria</taxon>
        <taxon>Pseudomonadati</taxon>
        <taxon>Bacteroidota</taxon>
        <taxon>Flavobacteriia</taxon>
        <taxon>Flavobacteriales</taxon>
        <taxon>Flavobacteriaceae</taxon>
        <taxon>Allotamlana</taxon>
    </lineage>
</organism>
<feature type="chain" id="PRO_5023043233" evidence="1">
    <location>
        <begin position="19"/>
        <end position="151"/>
    </location>
</feature>
<sequence>MKTPVFLILCFVSCFCFAQDNHIATLEDGRRILLKADYTWEYIDLKAPEQSNVKAALAETEVKTGKTCSLEADFVEPALDNNLQKQLKRGRATIKHIKKRVAKDYKCDVDDVILLAVTEDRTKGSYVFCANGTRVSYKRMGYSIVEKGKLF</sequence>
<dbReference type="RefSeq" id="WP_139694438.1">
    <property type="nucleotide sequence ID" value="NZ_CP074074.1"/>
</dbReference>
<evidence type="ECO:0000313" key="3">
    <source>
        <dbReference type="Proteomes" id="UP000308713"/>
    </source>
</evidence>
<keyword evidence="1" id="KW-0732">Signal</keyword>
<dbReference type="InterPro" id="IPR021501">
    <property type="entry name" value="DUF3157"/>
</dbReference>
<dbReference type="Proteomes" id="UP000308713">
    <property type="component" value="Unassembled WGS sequence"/>
</dbReference>
<gene>
    <name evidence="2" type="ORF">FGF67_00155</name>
</gene>
<proteinExistence type="predicted"/>
<dbReference type="Pfam" id="PF11355">
    <property type="entry name" value="DUF3157"/>
    <property type="match status" value="1"/>
</dbReference>